<dbReference type="EMBL" id="JDST02000150">
    <property type="protein sequence ID" value="KFB74682.1"/>
    <property type="molecule type" value="Genomic_DNA"/>
</dbReference>
<keyword evidence="2" id="KW-1185">Reference proteome</keyword>
<accession>A0A080M0A1</accession>
<organism evidence="1 2">
    <name type="scientific">Candidatus Accumulibacter cognatus</name>
    <dbReference type="NCBI Taxonomy" id="2954383"/>
    <lineage>
        <taxon>Bacteria</taxon>
        <taxon>Pseudomonadati</taxon>
        <taxon>Pseudomonadota</taxon>
        <taxon>Betaproteobacteria</taxon>
        <taxon>Candidatus Accumulibacter</taxon>
    </lineage>
</organism>
<evidence type="ECO:0000313" key="2">
    <source>
        <dbReference type="Proteomes" id="UP000021315"/>
    </source>
</evidence>
<protein>
    <submittedName>
        <fullName evidence="1">Uncharacterized protein</fullName>
    </submittedName>
</protein>
<name>A0A080M0A1_9PROT</name>
<proteinExistence type="predicted"/>
<gene>
    <name evidence="1" type="ORF">AW06_004380</name>
</gene>
<comment type="caution">
    <text evidence="1">The sequence shown here is derived from an EMBL/GenBank/DDBJ whole genome shotgun (WGS) entry which is preliminary data.</text>
</comment>
<evidence type="ECO:0000313" key="1">
    <source>
        <dbReference type="EMBL" id="KFB74682.1"/>
    </source>
</evidence>
<sequence length="181" mass="19579">MLLDKWSPAGCGRLTGIAVGFDFPGFYTKRIELGGAGGRRDAWWKGRQTFPRQAARCATAHRPQIHGAPCSCLTPPVAWRPRVPRSQSRPVCCHRRSEGVVARCRSANTWPMGFRIGDAVVGLEIPLFVLDAFPLALDKDVVTGLALSPIGSRNCASLVFPPGPLAVHADPEVVRLQEASV</sequence>
<dbReference type="Proteomes" id="UP000021315">
    <property type="component" value="Unassembled WGS sequence"/>
</dbReference>
<reference evidence="1" key="1">
    <citation type="submission" date="2014-02" db="EMBL/GenBank/DDBJ databases">
        <title>Expanding our view of genomic diversity in Candidatus Accumulibacter clades.</title>
        <authorList>
            <person name="Skennerton C.T."/>
            <person name="Barr J.J."/>
            <person name="Slater F.R."/>
            <person name="Bond P.L."/>
            <person name="Tyson G.W."/>
        </authorList>
    </citation>
    <scope>NUCLEOTIDE SEQUENCE [LARGE SCALE GENOMIC DNA]</scope>
</reference>
<dbReference type="AlphaFoldDB" id="A0A080M0A1"/>